<sequence>MTIYAPRKKRIVLLMTSCHAKYKTDKQRDDRRPNIINGYNFGKGGVDSMDARIEDFCGKRKTNG</sequence>
<dbReference type="EMBL" id="JYDQ01000049">
    <property type="protein sequence ID" value="KRY18250.1"/>
    <property type="molecule type" value="Genomic_DNA"/>
</dbReference>
<name>A0A0V1A1I1_9BILA</name>
<gene>
    <name evidence="1" type="ORF">T12_3812</name>
</gene>
<evidence type="ECO:0008006" key="3">
    <source>
        <dbReference type="Google" id="ProtNLM"/>
    </source>
</evidence>
<organism evidence="1 2">
    <name type="scientific">Trichinella patagoniensis</name>
    <dbReference type="NCBI Taxonomy" id="990121"/>
    <lineage>
        <taxon>Eukaryota</taxon>
        <taxon>Metazoa</taxon>
        <taxon>Ecdysozoa</taxon>
        <taxon>Nematoda</taxon>
        <taxon>Enoplea</taxon>
        <taxon>Dorylaimia</taxon>
        <taxon>Trichinellida</taxon>
        <taxon>Trichinellidae</taxon>
        <taxon>Trichinella</taxon>
    </lineage>
</organism>
<dbReference type="Proteomes" id="UP000054783">
    <property type="component" value="Unassembled WGS sequence"/>
</dbReference>
<dbReference type="AlphaFoldDB" id="A0A0V1A1I1"/>
<reference evidence="1 2" key="1">
    <citation type="submission" date="2015-01" db="EMBL/GenBank/DDBJ databases">
        <title>Evolution of Trichinella species and genotypes.</title>
        <authorList>
            <person name="Korhonen P.K."/>
            <person name="Edoardo P."/>
            <person name="Giuseppe L.R."/>
            <person name="Gasser R.B."/>
        </authorList>
    </citation>
    <scope>NUCLEOTIDE SEQUENCE [LARGE SCALE GENOMIC DNA]</scope>
    <source>
        <strain evidence="1">ISS2496</strain>
    </source>
</reference>
<comment type="caution">
    <text evidence="1">The sequence shown here is derived from an EMBL/GenBank/DDBJ whole genome shotgun (WGS) entry which is preliminary data.</text>
</comment>
<keyword evidence="2" id="KW-1185">Reference proteome</keyword>
<evidence type="ECO:0000313" key="1">
    <source>
        <dbReference type="EMBL" id="KRY18250.1"/>
    </source>
</evidence>
<accession>A0A0V1A1I1</accession>
<proteinExistence type="predicted"/>
<protein>
    <recommendedName>
        <fullName evidence="3">PiggyBac transposable element-derived protein domain-containing protein</fullName>
    </recommendedName>
</protein>
<evidence type="ECO:0000313" key="2">
    <source>
        <dbReference type="Proteomes" id="UP000054783"/>
    </source>
</evidence>